<keyword evidence="9 18" id="KW-0999">Mitochondrion inner membrane</keyword>
<accession>A0A3G3FXN4</accession>
<dbReference type="PANTHER" id="PTHR46552">
    <property type="entry name" value="NADH-UBIQUINONE OXIDOREDUCTASE CHAIN 2"/>
    <property type="match status" value="1"/>
</dbReference>
<geneLocation type="mitochondrion" evidence="20"/>
<keyword evidence="11 18" id="KW-0249">Electron transport</keyword>
<evidence type="ECO:0000256" key="9">
    <source>
        <dbReference type="ARBA" id="ARBA00022792"/>
    </source>
</evidence>
<dbReference type="EMBL" id="MH836604">
    <property type="protein sequence ID" value="AYQ18994.1"/>
    <property type="molecule type" value="Genomic_DNA"/>
</dbReference>
<dbReference type="Pfam" id="PF00361">
    <property type="entry name" value="Proton_antipo_M"/>
    <property type="match status" value="1"/>
</dbReference>
<evidence type="ECO:0000256" key="16">
    <source>
        <dbReference type="ARBA" id="ARBA00023136"/>
    </source>
</evidence>
<name>A0A3G3FXN4_9COLE</name>
<reference evidence="20" key="2">
    <citation type="submission" date="2018-09" db="EMBL/GenBank/DDBJ databases">
        <authorList>
            <person name="James G."/>
        </authorList>
    </citation>
    <scope>NUCLEOTIDE SEQUENCE</scope>
</reference>
<evidence type="ECO:0000256" key="8">
    <source>
        <dbReference type="ARBA" id="ARBA00022692"/>
    </source>
</evidence>
<comment type="subcellular location">
    <subcellularLocation>
        <location evidence="2 18">Mitochondrion inner membrane</location>
        <topology evidence="2 18">Multi-pass membrane protein</topology>
    </subcellularLocation>
</comment>
<evidence type="ECO:0000256" key="3">
    <source>
        <dbReference type="ARBA" id="ARBA00007012"/>
    </source>
</evidence>
<evidence type="ECO:0000256" key="15">
    <source>
        <dbReference type="ARBA" id="ARBA00023128"/>
    </source>
</evidence>
<evidence type="ECO:0000256" key="7">
    <source>
        <dbReference type="ARBA" id="ARBA00022660"/>
    </source>
</evidence>
<keyword evidence="8 18" id="KW-0812">Transmembrane</keyword>
<feature type="transmembrane region" description="Helical" evidence="18">
    <location>
        <begin position="175"/>
        <end position="193"/>
    </location>
</feature>
<dbReference type="EC" id="7.1.1.2" evidence="4 18"/>
<feature type="transmembrane region" description="Helical" evidence="18">
    <location>
        <begin position="239"/>
        <end position="259"/>
    </location>
</feature>
<protein>
    <recommendedName>
        <fullName evidence="5 18">NADH-ubiquinone oxidoreductase chain 2</fullName>
        <ecNumber evidence="4 18">7.1.1.2</ecNumber>
    </recommendedName>
</protein>
<dbReference type="InterPro" id="IPR003917">
    <property type="entry name" value="NADH_UbQ_OxRdtase_chain2"/>
</dbReference>
<keyword evidence="13 18" id="KW-0520">NAD</keyword>
<keyword evidence="12 18" id="KW-1133">Transmembrane helix</keyword>
<evidence type="ECO:0000256" key="14">
    <source>
        <dbReference type="ARBA" id="ARBA00023075"/>
    </source>
</evidence>
<evidence type="ECO:0000256" key="12">
    <source>
        <dbReference type="ARBA" id="ARBA00022989"/>
    </source>
</evidence>
<dbReference type="GO" id="GO:0006120">
    <property type="term" value="P:mitochondrial electron transport, NADH to ubiquinone"/>
    <property type="evidence" value="ECO:0007669"/>
    <property type="project" value="InterPro"/>
</dbReference>
<keyword evidence="7 18" id="KW-0679">Respiratory chain</keyword>
<keyword evidence="10 18" id="KW-1278">Translocase</keyword>
<evidence type="ECO:0000256" key="6">
    <source>
        <dbReference type="ARBA" id="ARBA00022448"/>
    </source>
</evidence>
<gene>
    <name evidence="20" type="primary">nad2</name>
</gene>
<feature type="domain" description="NADH:quinone oxidoreductase/Mrp antiporter transmembrane" evidence="19">
    <location>
        <begin position="24"/>
        <end position="286"/>
    </location>
</feature>
<dbReference type="AlphaFoldDB" id="A0A3G3FXN4"/>
<feature type="transmembrane region" description="Helical" evidence="18">
    <location>
        <begin position="199"/>
        <end position="219"/>
    </location>
</feature>
<dbReference type="InterPro" id="IPR001750">
    <property type="entry name" value="ND/Mrp_TM"/>
</dbReference>
<comment type="function">
    <text evidence="18">Core subunit of the mitochondrial membrane respiratory chain NADH dehydrogenase (Complex I) which catalyzes electron transfer from NADH through the respiratory chain, using ubiquinone as an electron acceptor. Essential for the catalytic activity and assembly of complex I.</text>
</comment>
<reference evidence="20" key="1">
    <citation type="journal article" date="2015" name="Mol. Biol. Evol.">
        <title>Soup to Tree: The Phylogeny of Beetles Inferred by Mitochondrial Metagenomics of a Bornean Rainforest Sample.</title>
        <authorList>
            <person name="Crampton-Platt A."/>
            <person name="Timmermans M.J."/>
            <person name="Gimmel M.L."/>
            <person name="Kutty S.N."/>
            <person name="Cockerill T.D."/>
            <person name="Vun Khen C."/>
            <person name="Vogler A.P."/>
        </authorList>
    </citation>
    <scope>NUCLEOTIDE SEQUENCE</scope>
</reference>
<proteinExistence type="inferred from homology"/>
<dbReference type="PRINTS" id="PR01436">
    <property type="entry name" value="NADHDHGNASE2"/>
</dbReference>
<evidence type="ECO:0000256" key="5">
    <source>
        <dbReference type="ARBA" id="ARBA00021008"/>
    </source>
</evidence>
<sequence length="338" mass="38611">MTNLYKIIMFLVVVIGSLMAISSRTWLGMWVGMEINLLAIIPLFNNTENKLASESAIKYLIIQVLASALFLLAILMLYVNNSSPFIFIDTGVLLMILNTSLLTKMGAAPFHFWFPEIVEGLNWMNCLMLMTWQKLAPMAIMSYNIKPSLFMSIIIITSMIVSGIMGISQTSMRKILAYSSINHIAWMIGSIMLNLAIWLLYFIIYMIISISIIFMLNSLQIYSISQLITSMINDPTIKILFILNFLSLGGLPPFLGFMPKWMTIQALINNQLIHLTFVMIMLTLITLYFYSRLTFSSLIYKINEPKWFKYSLKNSLIIAVNFITLSGLMFITLMFNSF</sequence>
<dbReference type="InterPro" id="IPR050175">
    <property type="entry name" value="Complex_I_Subunit_2"/>
</dbReference>
<dbReference type="GO" id="GO:0005743">
    <property type="term" value="C:mitochondrial inner membrane"/>
    <property type="evidence" value="ECO:0007669"/>
    <property type="project" value="UniProtKB-SubCell"/>
</dbReference>
<evidence type="ECO:0000256" key="10">
    <source>
        <dbReference type="ARBA" id="ARBA00022967"/>
    </source>
</evidence>
<evidence type="ECO:0000256" key="13">
    <source>
        <dbReference type="ARBA" id="ARBA00023027"/>
    </source>
</evidence>
<keyword evidence="14 18" id="KW-0830">Ubiquinone</keyword>
<evidence type="ECO:0000256" key="18">
    <source>
        <dbReference type="RuleBase" id="RU003403"/>
    </source>
</evidence>
<evidence type="ECO:0000256" key="11">
    <source>
        <dbReference type="ARBA" id="ARBA00022982"/>
    </source>
</evidence>
<keyword evidence="6" id="KW-0813">Transport</keyword>
<keyword evidence="16 18" id="KW-0472">Membrane</keyword>
<evidence type="ECO:0000256" key="17">
    <source>
        <dbReference type="ARBA" id="ARBA00049551"/>
    </source>
</evidence>
<evidence type="ECO:0000313" key="20">
    <source>
        <dbReference type="EMBL" id="AYQ18994.1"/>
    </source>
</evidence>
<evidence type="ECO:0000256" key="1">
    <source>
        <dbReference type="ARBA" id="ARBA00003257"/>
    </source>
</evidence>
<feature type="transmembrane region" description="Helical" evidence="18">
    <location>
        <begin position="7"/>
        <end position="23"/>
    </location>
</feature>
<comment type="catalytic activity">
    <reaction evidence="17 18">
        <text>a ubiquinone + NADH + 5 H(+)(in) = a ubiquinol + NAD(+) + 4 H(+)(out)</text>
        <dbReference type="Rhea" id="RHEA:29091"/>
        <dbReference type="Rhea" id="RHEA-COMP:9565"/>
        <dbReference type="Rhea" id="RHEA-COMP:9566"/>
        <dbReference type="ChEBI" id="CHEBI:15378"/>
        <dbReference type="ChEBI" id="CHEBI:16389"/>
        <dbReference type="ChEBI" id="CHEBI:17976"/>
        <dbReference type="ChEBI" id="CHEBI:57540"/>
        <dbReference type="ChEBI" id="CHEBI:57945"/>
        <dbReference type="EC" id="7.1.1.2"/>
    </reaction>
</comment>
<keyword evidence="15 18" id="KW-0496">Mitochondrion</keyword>
<evidence type="ECO:0000259" key="19">
    <source>
        <dbReference type="Pfam" id="PF00361"/>
    </source>
</evidence>
<organism evidence="20">
    <name type="scientific">Ptilodactylidae sp. 3 ACP-2013</name>
    <dbReference type="NCBI Taxonomy" id="1434564"/>
    <lineage>
        <taxon>Eukaryota</taxon>
        <taxon>Metazoa</taxon>
        <taxon>Ecdysozoa</taxon>
        <taxon>Arthropoda</taxon>
        <taxon>Hexapoda</taxon>
        <taxon>Insecta</taxon>
        <taxon>Pterygota</taxon>
        <taxon>Neoptera</taxon>
        <taxon>Endopterygota</taxon>
        <taxon>Coleoptera</taxon>
        <taxon>Polyphaga</taxon>
        <taxon>Elateriformia</taxon>
        <taxon>Byrrhoidea</taxon>
        <taxon>Ptilodactylidae</taxon>
    </lineage>
</organism>
<dbReference type="GO" id="GO:0008137">
    <property type="term" value="F:NADH dehydrogenase (ubiquinone) activity"/>
    <property type="evidence" value="ECO:0007669"/>
    <property type="project" value="UniProtKB-EC"/>
</dbReference>
<evidence type="ECO:0000256" key="4">
    <source>
        <dbReference type="ARBA" id="ARBA00012944"/>
    </source>
</evidence>
<feature type="transmembrane region" description="Helical" evidence="18">
    <location>
        <begin position="59"/>
        <end position="79"/>
    </location>
</feature>
<feature type="transmembrane region" description="Helical" evidence="18">
    <location>
        <begin position="271"/>
        <end position="291"/>
    </location>
</feature>
<evidence type="ECO:0000256" key="2">
    <source>
        <dbReference type="ARBA" id="ARBA00004448"/>
    </source>
</evidence>
<feature type="transmembrane region" description="Helical" evidence="18">
    <location>
        <begin position="149"/>
        <end position="168"/>
    </location>
</feature>
<comment type="function">
    <text evidence="1">Core subunit of the mitochondrial membrane respiratory chain NADH dehydrogenase (Complex I) that is believed to belong to the minimal assembly required for catalysis. Complex I functions in the transfer of electrons from NADH to the respiratory chain. The immediate electron acceptor for the enzyme is believed to be ubiquinone.</text>
</comment>
<feature type="transmembrane region" description="Helical" evidence="18">
    <location>
        <begin position="312"/>
        <end position="335"/>
    </location>
</feature>
<comment type="similarity">
    <text evidence="3 18">Belongs to the complex I subunit 2 family.</text>
</comment>
<dbReference type="PANTHER" id="PTHR46552:SF1">
    <property type="entry name" value="NADH-UBIQUINONE OXIDOREDUCTASE CHAIN 2"/>
    <property type="match status" value="1"/>
</dbReference>